<evidence type="ECO:0000256" key="1">
    <source>
        <dbReference type="SAM" id="Phobius"/>
    </source>
</evidence>
<feature type="domain" description="Lnb-like transmembrane" evidence="3">
    <location>
        <begin position="276"/>
        <end position="385"/>
    </location>
</feature>
<dbReference type="Pfam" id="PF13387">
    <property type="entry name" value="Lnb_N"/>
    <property type="match status" value="1"/>
</dbReference>
<feature type="transmembrane region" description="Helical" evidence="1">
    <location>
        <begin position="334"/>
        <end position="352"/>
    </location>
</feature>
<feature type="transmembrane region" description="Helical" evidence="1">
    <location>
        <begin position="364"/>
        <end position="383"/>
    </location>
</feature>
<accession>A0A5R9PHE1</accession>
<keyword evidence="5" id="KW-1185">Reference proteome</keyword>
<feature type="domain" description="Lnb N-terminal periplasmic" evidence="2">
    <location>
        <begin position="50"/>
        <end position="183"/>
    </location>
</feature>
<keyword evidence="1" id="KW-1133">Transmembrane helix</keyword>
<proteinExistence type="predicted"/>
<keyword evidence="1" id="KW-0472">Membrane</keyword>
<keyword evidence="1" id="KW-0812">Transmembrane</keyword>
<reference evidence="4 5" key="1">
    <citation type="submission" date="2019-04" db="EMBL/GenBank/DDBJ databases">
        <authorList>
            <person name="Grouzdev D.S."/>
            <person name="Nazina T.N."/>
        </authorList>
    </citation>
    <scope>NUCLEOTIDE SEQUENCE [LARGE SCALE GENOMIC DNA]</scope>
    <source>
        <strain evidence="4 5">SHC 3-19</strain>
    </source>
</reference>
<evidence type="ECO:0000259" key="2">
    <source>
        <dbReference type="Pfam" id="PF13387"/>
    </source>
</evidence>
<dbReference type="STRING" id="1123377.GCA_000423885_01226"/>
<dbReference type="Pfam" id="PF25221">
    <property type="entry name" value="5TMH_Lnb"/>
    <property type="match status" value="1"/>
</dbReference>
<dbReference type="EMBL" id="SROY01000002">
    <property type="protein sequence ID" value="TLX22030.1"/>
    <property type="molecule type" value="Genomic_DNA"/>
</dbReference>
<dbReference type="AlphaFoldDB" id="A0A5R9PHE1"/>
<evidence type="ECO:0000259" key="3">
    <source>
        <dbReference type="Pfam" id="PF25221"/>
    </source>
</evidence>
<dbReference type="InterPro" id="IPR025178">
    <property type="entry name" value="Lnb_N"/>
</dbReference>
<dbReference type="Proteomes" id="UP000308508">
    <property type="component" value="Unassembled WGS sequence"/>
</dbReference>
<name>A0A5R9PHE1_9GAMM</name>
<gene>
    <name evidence="4" type="ORF">E5S66_05750</name>
</gene>
<feature type="transmembrane region" description="Helical" evidence="1">
    <location>
        <begin position="389"/>
        <end position="406"/>
    </location>
</feature>
<feature type="transmembrane region" description="Helical" evidence="1">
    <location>
        <begin position="298"/>
        <end position="322"/>
    </location>
</feature>
<comment type="caution">
    <text evidence="4">The sequence shown here is derived from an EMBL/GenBank/DDBJ whole genome shotgun (WGS) entry which is preliminary data.</text>
</comment>
<evidence type="ECO:0000313" key="5">
    <source>
        <dbReference type="Proteomes" id="UP000308508"/>
    </source>
</evidence>
<sequence length="412" mass="45701">MRNRSVTAPAVAGSARLRMGIARLLLAAVLFACLVGNALAQAPPAPRIGVVTMGPGDIFWERFGHDAIVVDDPTQPGPVSYNFGFFDLQEDGFAQRFAKGEMRYLLVALPLEEDLAYYREVGRGASLQWLDLEPAQARRLAADLAENAKPENARYRYDYYTDNCATRVRDALDRALDGRLRKQLEGRSSGDTYRSESLRLAAPAPLMWLGFDIAIGPFGDRALTRWEQGFLPRRLADDLRKVTRADGRPLVAAEVELLPQRQAAEPVEHAQPLWPWLLAGTTLALLALALGRRYPRTLAGLAGGFWLLCGLLGAVLALSWAFTEHRALWTNRNLLLMDPLCLLLLPGAWALLRGRMPSKRFRALLLAVAVLAALACLPLWLQAVPQRNGHWIALLLPLHLAFARLWSRPVRA</sequence>
<protein>
    <submittedName>
        <fullName evidence="4">DUF4105 domain-containing protein</fullName>
    </submittedName>
</protein>
<dbReference type="InterPro" id="IPR057436">
    <property type="entry name" value="5TMH_Lnb"/>
</dbReference>
<organism evidence="4 5">
    <name type="scientific">Thermomonas fusca</name>
    <dbReference type="NCBI Taxonomy" id="215690"/>
    <lineage>
        <taxon>Bacteria</taxon>
        <taxon>Pseudomonadati</taxon>
        <taxon>Pseudomonadota</taxon>
        <taxon>Gammaproteobacteria</taxon>
        <taxon>Lysobacterales</taxon>
        <taxon>Lysobacteraceae</taxon>
        <taxon>Thermomonas</taxon>
    </lineage>
</organism>
<dbReference type="RefSeq" id="WP_138348311.1">
    <property type="nucleotide sequence ID" value="NZ_SROY01000002.1"/>
</dbReference>
<feature type="transmembrane region" description="Helical" evidence="1">
    <location>
        <begin position="273"/>
        <end position="291"/>
    </location>
</feature>
<evidence type="ECO:0000313" key="4">
    <source>
        <dbReference type="EMBL" id="TLX22030.1"/>
    </source>
</evidence>